<dbReference type="Gene3D" id="3.30.1370.110">
    <property type="match status" value="1"/>
</dbReference>
<dbReference type="PROSITE" id="PS50828">
    <property type="entry name" value="SMR"/>
    <property type="match status" value="1"/>
</dbReference>
<dbReference type="Proteomes" id="UP000516369">
    <property type="component" value="Chromosome"/>
</dbReference>
<dbReference type="RefSeq" id="WP_190260847.1">
    <property type="nucleotide sequence ID" value="NZ_CP053923.1"/>
</dbReference>
<name>A0A7H1N3T1_9PROT</name>
<evidence type="ECO:0000313" key="2">
    <source>
        <dbReference type="EMBL" id="QNT70367.1"/>
    </source>
</evidence>
<dbReference type="SUPFAM" id="SSF160443">
    <property type="entry name" value="SMR domain-like"/>
    <property type="match status" value="1"/>
</dbReference>
<proteinExistence type="predicted"/>
<feature type="domain" description="Smr" evidence="1">
    <location>
        <begin position="35"/>
        <end position="119"/>
    </location>
</feature>
<gene>
    <name evidence="2" type="ORF">HQ394_14775</name>
</gene>
<evidence type="ECO:0000313" key="3">
    <source>
        <dbReference type="Proteomes" id="UP000516369"/>
    </source>
</evidence>
<keyword evidence="3" id="KW-1185">Reference proteome</keyword>
<reference evidence="2 3" key="1">
    <citation type="submission" date="2020-05" db="EMBL/GenBank/DDBJ databases">
        <title>Complete closed genome sequence of Defluviicoccus vanus.</title>
        <authorList>
            <person name="Bessarab I."/>
            <person name="Arumugam K."/>
            <person name="Maszenan A.M."/>
            <person name="Seviour R.J."/>
            <person name="Williams R.B."/>
        </authorList>
    </citation>
    <scope>NUCLEOTIDE SEQUENCE [LARGE SCALE GENOMIC DNA]</scope>
    <source>
        <strain evidence="2 3">Ben 114</strain>
    </source>
</reference>
<dbReference type="SMART" id="SM00463">
    <property type="entry name" value="SMR"/>
    <property type="match status" value="1"/>
</dbReference>
<dbReference type="PANTHER" id="PTHR35562">
    <property type="entry name" value="DNA ENDONUCLEASE SMRA-RELATED"/>
    <property type="match status" value="1"/>
</dbReference>
<dbReference type="InterPro" id="IPR002625">
    <property type="entry name" value="Smr_dom"/>
</dbReference>
<dbReference type="InterPro" id="IPR036063">
    <property type="entry name" value="Smr_dom_sf"/>
</dbReference>
<evidence type="ECO:0000259" key="1">
    <source>
        <dbReference type="PROSITE" id="PS50828"/>
    </source>
</evidence>
<accession>A0A7H1N3T1</accession>
<organism evidence="2 3">
    <name type="scientific">Defluviicoccus vanus</name>
    <dbReference type="NCBI Taxonomy" id="111831"/>
    <lineage>
        <taxon>Bacteria</taxon>
        <taxon>Pseudomonadati</taxon>
        <taxon>Pseudomonadota</taxon>
        <taxon>Alphaproteobacteria</taxon>
        <taxon>Rhodospirillales</taxon>
        <taxon>Rhodospirillaceae</taxon>
        <taxon>Defluviicoccus</taxon>
    </lineage>
</organism>
<dbReference type="KEGG" id="dvn:HQ394_14775"/>
<dbReference type="PANTHER" id="PTHR35562:SF2">
    <property type="entry name" value="DNA ENDONUCLEASE SMRA-RELATED"/>
    <property type="match status" value="1"/>
</dbReference>
<dbReference type="AlphaFoldDB" id="A0A7H1N3T1"/>
<sequence>MPPSPSPLAPGSAAGLDQRTLLRLKRGLLRPQTQIDLHRMTQGEAHAALGGFLARAQQAGRRCVLVITGKGYGSDGAVGVLKTNVPRWLNEQPNRERILAFAFAASQDGGEGALYVLLRRLRTSEPPVGPTSRRR</sequence>
<protein>
    <submittedName>
        <fullName evidence="2">Smr/MutS family protein</fullName>
    </submittedName>
</protein>
<dbReference type="Pfam" id="PF01713">
    <property type="entry name" value="Smr"/>
    <property type="match status" value="1"/>
</dbReference>
<dbReference type="EMBL" id="CP053923">
    <property type="protein sequence ID" value="QNT70367.1"/>
    <property type="molecule type" value="Genomic_DNA"/>
</dbReference>